<dbReference type="Proteomes" id="UP000756132">
    <property type="component" value="Chromosome 13"/>
</dbReference>
<evidence type="ECO:0000313" key="2">
    <source>
        <dbReference type="EMBL" id="UJO25303.1"/>
    </source>
</evidence>
<dbReference type="GeneID" id="71994493"/>
<organism evidence="2 3">
    <name type="scientific">Passalora fulva</name>
    <name type="common">Tomato leaf mold</name>
    <name type="synonym">Cladosporium fulvum</name>
    <dbReference type="NCBI Taxonomy" id="5499"/>
    <lineage>
        <taxon>Eukaryota</taxon>
        <taxon>Fungi</taxon>
        <taxon>Dikarya</taxon>
        <taxon>Ascomycota</taxon>
        <taxon>Pezizomycotina</taxon>
        <taxon>Dothideomycetes</taxon>
        <taxon>Dothideomycetidae</taxon>
        <taxon>Mycosphaerellales</taxon>
        <taxon>Mycosphaerellaceae</taxon>
        <taxon>Fulvia</taxon>
    </lineage>
</organism>
<feature type="compositionally biased region" description="Polar residues" evidence="1">
    <location>
        <begin position="60"/>
        <end position="70"/>
    </location>
</feature>
<dbReference type="EMBL" id="CP090175">
    <property type="protein sequence ID" value="UJO25303.1"/>
    <property type="molecule type" value="Genomic_DNA"/>
</dbReference>
<reference evidence="2" key="1">
    <citation type="submission" date="2021-12" db="EMBL/GenBank/DDBJ databases">
        <authorList>
            <person name="Zaccaron A."/>
            <person name="Stergiopoulos I."/>
        </authorList>
    </citation>
    <scope>NUCLEOTIDE SEQUENCE</scope>
    <source>
        <strain evidence="2">Race5_Kim</strain>
    </source>
</reference>
<feature type="region of interest" description="Disordered" evidence="1">
    <location>
        <begin position="1"/>
        <end position="34"/>
    </location>
</feature>
<evidence type="ECO:0000313" key="3">
    <source>
        <dbReference type="Proteomes" id="UP000756132"/>
    </source>
</evidence>
<keyword evidence="3" id="KW-1185">Reference proteome</keyword>
<dbReference type="KEGG" id="ffu:CLAFUR5_14615"/>
<dbReference type="RefSeq" id="XP_047769669.1">
    <property type="nucleotide sequence ID" value="XM_047913763.1"/>
</dbReference>
<gene>
    <name evidence="2" type="ORF">CLAFUR5_14615</name>
</gene>
<sequence length="375" mass="42441">MSPQGTERPHSPEPMAETPEETTRRRESATALAPGRSRLLLYSRGFETVHFNQKVAEPTEQGQETNQRPSTIFGRATPLSQPCARLSLHAEGGQAAQLSHGLRYRAEIFDAASRPKISQAHSRVVKRTCPITTAFSIAEIRDMLLDAMTGTGLVDIAHYKAALARHDAKLAGILSKYIRVEDRVEVALAWQRRFFSSSTFMIMMAPHTTWSQPSLLTWAAFINILSPFLAKLPSLHLWFRDANCSVRLSITRSKRVYTFGFLWRAGNAPWSHSSSADAALLERISKYQLDEVTTQLNHAKLEILEPCHLQKLATAIFKLPVLYYMMGDAYRPVESRTQPDTWMPTDMQLKNYATRYYKGCPGFEGRYTVLDQWDS</sequence>
<feature type="region of interest" description="Disordered" evidence="1">
    <location>
        <begin position="54"/>
        <end position="73"/>
    </location>
</feature>
<proteinExistence type="predicted"/>
<name>A0A9Q8PMS8_PASFU</name>
<reference evidence="2" key="2">
    <citation type="journal article" date="2022" name="Microb. Genom.">
        <title>A chromosome-scale genome assembly of the tomato pathogen Cladosporium fulvum reveals a compartmentalized genome architecture and the presence of a dispensable chromosome.</title>
        <authorList>
            <person name="Zaccaron A.Z."/>
            <person name="Chen L.H."/>
            <person name="Samaras A."/>
            <person name="Stergiopoulos I."/>
        </authorList>
    </citation>
    <scope>NUCLEOTIDE SEQUENCE</scope>
    <source>
        <strain evidence="2">Race5_Kim</strain>
    </source>
</reference>
<accession>A0A9Q8PMS8</accession>
<dbReference type="AlphaFoldDB" id="A0A9Q8PMS8"/>
<evidence type="ECO:0000256" key="1">
    <source>
        <dbReference type="SAM" id="MobiDB-lite"/>
    </source>
</evidence>
<protein>
    <submittedName>
        <fullName evidence="2">Uncharacterized protein</fullName>
    </submittedName>
</protein>